<feature type="transmembrane region" description="Helical" evidence="1">
    <location>
        <begin position="129"/>
        <end position="148"/>
    </location>
</feature>
<dbReference type="GO" id="GO:0004175">
    <property type="term" value="F:endopeptidase activity"/>
    <property type="evidence" value="ECO:0007669"/>
    <property type="project" value="UniProtKB-ARBA"/>
</dbReference>
<evidence type="ECO:0000256" key="1">
    <source>
        <dbReference type="SAM" id="Phobius"/>
    </source>
</evidence>
<feature type="transmembrane region" description="Helical" evidence="1">
    <location>
        <begin position="217"/>
        <end position="238"/>
    </location>
</feature>
<evidence type="ECO:0000313" key="4">
    <source>
        <dbReference type="Proteomes" id="UP000003094"/>
    </source>
</evidence>
<dbReference type="EMBL" id="ADHJ01000053">
    <property type="protein sequence ID" value="EFU38444.1"/>
    <property type="molecule type" value="Genomic_DNA"/>
</dbReference>
<feature type="transmembrane region" description="Helical" evidence="1">
    <location>
        <begin position="20"/>
        <end position="40"/>
    </location>
</feature>
<reference evidence="3 4" key="1">
    <citation type="journal article" date="2010" name="BMC Genomics">
        <title>Genome sequence of the pattern forming Paenibacillus vortex bacterium reveals potential for thriving in complex environments.</title>
        <authorList>
            <person name="Sirota-Madi A."/>
            <person name="Olender T."/>
            <person name="Helman Y."/>
            <person name="Ingham C."/>
            <person name="Brainis I."/>
            <person name="Roth D."/>
            <person name="Hagi E."/>
            <person name="Brodsky L."/>
            <person name="Leshkowitz D."/>
            <person name="Galatenko V."/>
            <person name="Nikolaev V."/>
            <person name="Mugasimangalam R.C."/>
            <person name="Bransburg-Zabary S."/>
            <person name="Gutnick D.L."/>
            <person name="Lancet D."/>
            <person name="Ben-Jacob E."/>
        </authorList>
    </citation>
    <scope>NUCLEOTIDE SEQUENCE [LARGE SCALE GENOMIC DNA]</scope>
    <source>
        <strain evidence="3 4">V453</strain>
    </source>
</reference>
<feature type="transmembrane region" description="Helical" evidence="1">
    <location>
        <begin position="52"/>
        <end position="77"/>
    </location>
</feature>
<evidence type="ECO:0000259" key="2">
    <source>
        <dbReference type="Pfam" id="PF02517"/>
    </source>
</evidence>
<evidence type="ECO:0000313" key="3">
    <source>
        <dbReference type="EMBL" id="EFU38444.1"/>
    </source>
</evidence>
<gene>
    <name evidence="3" type="ORF">PVOR_30598</name>
</gene>
<feature type="transmembrane region" description="Helical" evidence="1">
    <location>
        <begin position="258"/>
        <end position="278"/>
    </location>
</feature>
<organism evidence="3 4">
    <name type="scientific">Paenibacillus vortex V453</name>
    <dbReference type="NCBI Taxonomy" id="715225"/>
    <lineage>
        <taxon>Bacteria</taxon>
        <taxon>Bacillati</taxon>
        <taxon>Bacillota</taxon>
        <taxon>Bacilli</taxon>
        <taxon>Bacillales</taxon>
        <taxon>Paenibacillaceae</taxon>
        <taxon>Paenibacillus</taxon>
    </lineage>
</organism>
<dbReference type="RefSeq" id="WP_006212818.1">
    <property type="nucleotide sequence ID" value="NZ_ADHJ01000053.1"/>
</dbReference>
<sequence>MSLEKKYGLQPLIPFSVKSLAGFIIIFMIWQGGTLLWLSLLHNLIPATRSGLPGLITLYLSFVFLILGVFLVTRYFFKIRFRTFLFEGNRPDFRKFVRYFLWYLFALILYLLVDIGVHPQAFTLHFDPLPWLGVLLITAPLILLQSAAEEIFFRGYMYRMFRSLRGGVFWSIFATSLTFALIHGFNPEMLNYGIFGPLYYLLGAFFLGIVAYHTNGLAAPIGIHFATNIFNTSIWGYGSSTLDNMGLQSIVYRHTLDMPFAFFGIFAIVITYGAFQFFKHQRNRS</sequence>
<dbReference type="Proteomes" id="UP000003094">
    <property type="component" value="Unassembled WGS sequence"/>
</dbReference>
<keyword evidence="1" id="KW-0472">Membrane</keyword>
<feature type="transmembrane region" description="Helical" evidence="1">
    <location>
        <begin position="97"/>
        <end position="117"/>
    </location>
</feature>
<feature type="domain" description="CAAX prenyl protease 2/Lysostaphin resistance protein A-like" evidence="2">
    <location>
        <begin position="134"/>
        <end position="230"/>
    </location>
</feature>
<comment type="caution">
    <text evidence="3">The sequence shown here is derived from an EMBL/GenBank/DDBJ whole genome shotgun (WGS) entry which is preliminary data.</text>
</comment>
<dbReference type="KEGG" id="pvo:PVOR_30598"/>
<proteinExistence type="predicted"/>
<keyword evidence="1" id="KW-0812">Transmembrane</keyword>
<keyword evidence="4" id="KW-1185">Reference proteome</keyword>
<feature type="transmembrane region" description="Helical" evidence="1">
    <location>
        <begin position="168"/>
        <end position="186"/>
    </location>
</feature>
<keyword evidence="1" id="KW-1133">Transmembrane helix</keyword>
<dbReference type="PANTHER" id="PTHR39430">
    <property type="entry name" value="MEMBRANE-ASSOCIATED PROTEASE-RELATED"/>
    <property type="match status" value="1"/>
</dbReference>
<protein>
    <recommendedName>
        <fullName evidence="2">CAAX prenyl protease 2/Lysostaphin resistance protein A-like domain-containing protein</fullName>
    </recommendedName>
</protein>
<feature type="transmembrane region" description="Helical" evidence="1">
    <location>
        <begin position="192"/>
        <end position="210"/>
    </location>
</feature>
<dbReference type="Pfam" id="PF02517">
    <property type="entry name" value="Rce1-like"/>
    <property type="match status" value="1"/>
</dbReference>
<dbReference type="GO" id="GO:0080120">
    <property type="term" value="P:CAAX-box protein maturation"/>
    <property type="evidence" value="ECO:0007669"/>
    <property type="project" value="UniProtKB-ARBA"/>
</dbReference>
<dbReference type="InterPro" id="IPR003675">
    <property type="entry name" value="Rce1/LyrA-like_dom"/>
</dbReference>
<name>A0A2R9SM45_9BACL</name>
<accession>A0A2R9SM45</accession>
<dbReference type="AlphaFoldDB" id="A0A2R9SM45"/>
<dbReference type="PANTHER" id="PTHR39430:SF1">
    <property type="entry name" value="PROTEASE"/>
    <property type="match status" value="1"/>
</dbReference>